<feature type="transmembrane region" description="Helical" evidence="6">
    <location>
        <begin position="221"/>
        <end position="243"/>
    </location>
</feature>
<feature type="transmembrane region" description="Helical" evidence="6">
    <location>
        <begin position="653"/>
        <end position="679"/>
    </location>
</feature>
<feature type="compositionally biased region" description="Polar residues" evidence="5">
    <location>
        <begin position="815"/>
        <end position="827"/>
    </location>
</feature>
<dbReference type="PROSITE" id="PS50222">
    <property type="entry name" value="EF_HAND_2"/>
    <property type="match status" value="1"/>
</dbReference>
<dbReference type="AlphaFoldDB" id="A0A8B8EN94"/>
<dbReference type="InterPro" id="IPR028801">
    <property type="entry name" value="TPC1_animal"/>
</dbReference>
<proteinExistence type="predicted"/>
<dbReference type="KEGG" id="cvn:111135536"/>
<evidence type="ECO:0000256" key="5">
    <source>
        <dbReference type="SAM" id="MobiDB-lite"/>
    </source>
</evidence>
<dbReference type="GO" id="GO:0005216">
    <property type="term" value="F:monoatomic ion channel activity"/>
    <property type="evidence" value="ECO:0007669"/>
    <property type="project" value="InterPro"/>
</dbReference>
<evidence type="ECO:0000313" key="8">
    <source>
        <dbReference type="Proteomes" id="UP000694844"/>
    </source>
</evidence>
<protein>
    <submittedName>
        <fullName evidence="9">Two pore calcium channel protein 1-like</fullName>
    </submittedName>
</protein>
<dbReference type="Proteomes" id="UP000694844">
    <property type="component" value="Chromosome 5"/>
</dbReference>
<dbReference type="OrthoDB" id="10068803at2759"/>
<dbReference type="SUPFAM" id="SSF47473">
    <property type="entry name" value="EF-hand"/>
    <property type="match status" value="1"/>
</dbReference>
<name>A0A8B8EN94_CRAVI</name>
<evidence type="ECO:0000256" key="1">
    <source>
        <dbReference type="ARBA" id="ARBA00004141"/>
    </source>
</evidence>
<feature type="domain" description="EF-hand" evidence="7">
    <location>
        <begin position="363"/>
        <end position="398"/>
    </location>
</feature>
<keyword evidence="2 6" id="KW-0812">Transmembrane</keyword>
<keyword evidence="4 6" id="KW-0472">Membrane</keyword>
<feature type="transmembrane region" description="Helical" evidence="6">
    <location>
        <begin position="255"/>
        <end position="272"/>
    </location>
</feature>
<feature type="transmembrane region" description="Helical" evidence="6">
    <location>
        <begin position="284"/>
        <end position="312"/>
    </location>
</feature>
<evidence type="ECO:0000256" key="2">
    <source>
        <dbReference type="ARBA" id="ARBA00022692"/>
    </source>
</evidence>
<dbReference type="GO" id="GO:0005765">
    <property type="term" value="C:lysosomal membrane"/>
    <property type="evidence" value="ECO:0007669"/>
    <property type="project" value="InterPro"/>
</dbReference>
<dbReference type="Gene3D" id="1.20.120.350">
    <property type="entry name" value="Voltage-gated potassium channels. Chain C"/>
    <property type="match status" value="1"/>
</dbReference>
<feature type="transmembrane region" description="Helical" evidence="6">
    <location>
        <begin position="494"/>
        <end position="518"/>
    </location>
</feature>
<dbReference type="Gene3D" id="1.10.287.70">
    <property type="match status" value="2"/>
</dbReference>
<dbReference type="GO" id="GO:0005509">
    <property type="term" value="F:calcium ion binding"/>
    <property type="evidence" value="ECO:0007669"/>
    <property type="project" value="InterPro"/>
</dbReference>
<evidence type="ECO:0000259" key="7">
    <source>
        <dbReference type="PROSITE" id="PS50222"/>
    </source>
</evidence>
<dbReference type="Pfam" id="PF00520">
    <property type="entry name" value="Ion_trans"/>
    <property type="match status" value="2"/>
</dbReference>
<comment type="subcellular location">
    <subcellularLocation>
        <location evidence="1">Membrane</location>
        <topology evidence="1">Multi-pass membrane protein</topology>
    </subcellularLocation>
</comment>
<feature type="transmembrane region" description="Helical" evidence="6">
    <location>
        <begin position="462"/>
        <end position="482"/>
    </location>
</feature>
<sequence>MAGNVDRPLYQIRENRRTSRSSISESEYEIVNDTGNMGYEFPITAHMTHGENRKLWELNYQEAAIFLQEGENNDKFYTHPRSCNALPAYQIAHHQWFKVLDLIAALGLLLLAVSERPAVPYLTLPVGVHGSLEILGQLILALQLAIKLRWLGWKTFFKHKRTSIKSFTLAIMFIESVVVLIRQTNHFRVTRALRPLFLIDTHYFRGVRRISRQILMSLPPILELIFLLMFFILIFSIFGFYLFSQVPNDPYFSTLKDSFISLFVLLTTANYPDVMMPSYASSRFSAAFFIVYLALVLYFLMNLLLAVVYDTFSNLEKRKLKRLFFHKRTGCQHAFKLLVTKQNSNKVNIRNFIGMLRYLRPSKKRLDAYLIFKTLNKSKTGKLSLEEFYNIFSVLDLQWKPKQEEFEIWSSKFKQPFNFVFRKLYDFINWRGFEGFIYLVIAVNFLWILVETINISKENVDVKHYNFTITWASIIFICIYTLEASIKILAKGPYEYFTTGWDMFDFLVTVTSVIGLLGEYFNDSFFYITVLRPFRLLRLFKVKRSYRDVLGTLFVLFSRLISLVVVIILVYYFFAIVAMECFLYVDLRNCCRNTSVEAFYHYSNDSSSQGYYYLNDFSNLLVSGVTLFELTVVNNWFIIMEGFAHHTGDVSRIFFMTFYIVMMVVMTIVVAFILELFLFRIQYRRKLKLEDIDDHAKQIVHVYLSEEERVMCESTDYKWTGCYISLQVDATDLQTPYLYRGERYRNKEDFSLRMHSEEVKSWLEEEQDNRDQTIHTMTELRRRSRPNADLDDLDEDFIPSSTPPTPGDSGAGEAQVTQDLTPWNTFHNPGAEDLRDEGGPQAGEGDER</sequence>
<gene>
    <name evidence="9" type="primary">LOC111135536</name>
</gene>
<dbReference type="PANTHER" id="PTHR46474">
    <property type="entry name" value="TWO PORE CALCIUM CHANNEL PROTEIN 1"/>
    <property type="match status" value="1"/>
</dbReference>
<dbReference type="GO" id="GO:0010008">
    <property type="term" value="C:endosome membrane"/>
    <property type="evidence" value="ECO:0007669"/>
    <property type="project" value="TreeGrafter"/>
</dbReference>
<accession>A0A8B8EN94</accession>
<dbReference type="InterPro" id="IPR005821">
    <property type="entry name" value="Ion_trans_dom"/>
</dbReference>
<feature type="region of interest" description="Disordered" evidence="5">
    <location>
        <begin position="779"/>
        <end position="848"/>
    </location>
</feature>
<dbReference type="GeneID" id="111135536"/>
<feature type="transmembrane region" description="Helical" evidence="6">
    <location>
        <begin position="552"/>
        <end position="574"/>
    </location>
</feature>
<dbReference type="FunFam" id="1.10.287.70:FF:000062">
    <property type="entry name" value="Two pore calcium channel protein 1"/>
    <property type="match status" value="1"/>
</dbReference>
<dbReference type="InterPro" id="IPR011992">
    <property type="entry name" value="EF-hand-dom_pair"/>
</dbReference>
<dbReference type="InterPro" id="IPR002048">
    <property type="entry name" value="EF_hand_dom"/>
</dbReference>
<keyword evidence="3 6" id="KW-1133">Transmembrane helix</keyword>
<evidence type="ECO:0000256" key="3">
    <source>
        <dbReference type="ARBA" id="ARBA00022989"/>
    </source>
</evidence>
<organism evidence="8 9">
    <name type="scientific">Crassostrea virginica</name>
    <name type="common">Eastern oyster</name>
    <dbReference type="NCBI Taxonomy" id="6565"/>
    <lineage>
        <taxon>Eukaryota</taxon>
        <taxon>Metazoa</taxon>
        <taxon>Spiralia</taxon>
        <taxon>Lophotrochozoa</taxon>
        <taxon>Mollusca</taxon>
        <taxon>Bivalvia</taxon>
        <taxon>Autobranchia</taxon>
        <taxon>Pteriomorphia</taxon>
        <taxon>Ostreida</taxon>
        <taxon>Ostreoidea</taxon>
        <taxon>Ostreidae</taxon>
        <taxon>Crassostrea</taxon>
    </lineage>
</organism>
<dbReference type="RefSeq" id="XP_022341389.1">
    <property type="nucleotide sequence ID" value="XM_022485681.1"/>
</dbReference>
<dbReference type="SUPFAM" id="SSF81324">
    <property type="entry name" value="Voltage-gated potassium channels"/>
    <property type="match status" value="2"/>
</dbReference>
<dbReference type="GO" id="GO:0022832">
    <property type="term" value="F:voltage-gated channel activity"/>
    <property type="evidence" value="ECO:0007669"/>
    <property type="project" value="InterPro"/>
</dbReference>
<dbReference type="InterPro" id="IPR027359">
    <property type="entry name" value="Volt_channel_dom_sf"/>
</dbReference>
<evidence type="ECO:0000256" key="4">
    <source>
        <dbReference type="ARBA" id="ARBA00023136"/>
    </source>
</evidence>
<reference evidence="9" key="1">
    <citation type="submission" date="2025-08" db="UniProtKB">
        <authorList>
            <consortium name="RefSeq"/>
        </authorList>
    </citation>
    <scope>IDENTIFICATION</scope>
    <source>
        <tissue evidence="9">Whole sample</tissue>
    </source>
</reference>
<evidence type="ECO:0000256" key="6">
    <source>
        <dbReference type="SAM" id="Phobius"/>
    </source>
</evidence>
<evidence type="ECO:0000313" key="9">
    <source>
        <dbReference type="RefSeq" id="XP_022341389.1"/>
    </source>
</evidence>
<dbReference type="PANTHER" id="PTHR46474:SF1">
    <property type="entry name" value="TWO PORE CHANNEL PROTEIN 1"/>
    <property type="match status" value="1"/>
</dbReference>
<feature type="transmembrane region" description="Helical" evidence="6">
    <location>
        <begin position="432"/>
        <end position="450"/>
    </location>
</feature>
<keyword evidence="8" id="KW-1185">Reference proteome</keyword>